<organism evidence="11 12">
    <name type="scientific">Acromyrmex heyeri</name>
    <dbReference type="NCBI Taxonomy" id="230685"/>
    <lineage>
        <taxon>Eukaryota</taxon>
        <taxon>Metazoa</taxon>
        <taxon>Ecdysozoa</taxon>
        <taxon>Arthropoda</taxon>
        <taxon>Hexapoda</taxon>
        <taxon>Insecta</taxon>
        <taxon>Pterygota</taxon>
        <taxon>Neoptera</taxon>
        <taxon>Endopterygota</taxon>
        <taxon>Hymenoptera</taxon>
        <taxon>Apocrita</taxon>
        <taxon>Aculeata</taxon>
        <taxon>Formicoidea</taxon>
        <taxon>Formicidae</taxon>
        <taxon>Myrmicinae</taxon>
        <taxon>Acromyrmex</taxon>
    </lineage>
</organism>
<dbReference type="InterPro" id="IPR011989">
    <property type="entry name" value="ARM-like"/>
</dbReference>
<dbReference type="Pfam" id="PF08324">
    <property type="entry name" value="PUL"/>
    <property type="match status" value="1"/>
</dbReference>
<dbReference type="GO" id="GO:0005634">
    <property type="term" value="C:nucleus"/>
    <property type="evidence" value="ECO:0007669"/>
    <property type="project" value="UniProtKB-SubCell"/>
</dbReference>
<dbReference type="PANTHER" id="PTHR19849:SF0">
    <property type="entry name" value="PHOSPHOLIPASE A-2-ACTIVATING PROTEIN"/>
    <property type="match status" value="1"/>
</dbReference>
<evidence type="ECO:0000313" key="11">
    <source>
        <dbReference type="EMBL" id="KAG5328776.1"/>
    </source>
</evidence>
<gene>
    <name evidence="11" type="primary">Plaa</name>
    <name evidence="11" type="ORF">G6Z77_0015965</name>
</gene>
<comment type="similarity">
    <text evidence="3">Belongs to the WD repeat PLAP family.</text>
</comment>
<dbReference type="SUPFAM" id="SSF48371">
    <property type="entry name" value="ARM repeat"/>
    <property type="match status" value="1"/>
</dbReference>
<evidence type="ECO:0000256" key="2">
    <source>
        <dbReference type="ARBA" id="ARBA00004496"/>
    </source>
</evidence>
<dbReference type="AlphaFoldDB" id="A0A836ES53"/>
<feature type="domain" description="PFU" evidence="9">
    <location>
        <begin position="432"/>
        <end position="531"/>
    </location>
</feature>
<evidence type="ECO:0000256" key="1">
    <source>
        <dbReference type="ARBA" id="ARBA00004123"/>
    </source>
</evidence>
<dbReference type="GO" id="GO:0005737">
    <property type="term" value="C:cytoplasm"/>
    <property type="evidence" value="ECO:0007669"/>
    <property type="project" value="UniProtKB-SubCell"/>
</dbReference>
<accession>A0A836ES53</accession>
<dbReference type="InterPro" id="IPR016024">
    <property type="entry name" value="ARM-type_fold"/>
</dbReference>
<dbReference type="InterPro" id="IPR038122">
    <property type="entry name" value="PFU_sf"/>
</dbReference>
<dbReference type="PROSITE" id="PS51394">
    <property type="entry name" value="PFU"/>
    <property type="match status" value="1"/>
</dbReference>
<dbReference type="EMBL" id="JAANIB010006599">
    <property type="protein sequence ID" value="KAG5328776.1"/>
    <property type="molecule type" value="Genomic_DNA"/>
</dbReference>
<dbReference type="Pfam" id="PF00400">
    <property type="entry name" value="WD40"/>
    <property type="match status" value="7"/>
</dbReference>
<evidence type="ECO:0000256" key="7">
    <source>
        <dbReference type="ARBA" id="ARBA00023242"/>
    </source>
</evidence>
<dbReference type="InterPro" id="IPR013535">
    <property type="entry name" value="PUL_dom"/>
</dbReference>
<reference evidence="11 12" key="1">
    <citation type="submission" date="2020-02" db="EMBL/GenBank/DDBJ databases">
        <title>Relaxed selection underlies rapid genomic changes in the transitions from sociality to social parasitism in ants.</title>
        <authorList>
            <person name="Bi X."/>
        </authorList>
    </citation>
    <scope>NUCLEOTIDE SEQUENCE [LARGE SCALE GENOMIC DNA]</scope>
    <source>
        <strain evidence="11">BGI-DK2014b</strain>
        <tissue evidence="11">Whole body</tissue>
    </source>
</reference>
<dbReference type="InterPro" id="IPR015155">
    <property type="entry name" value="PFU"/>
</dbReference>
<feature type="repeat" description="WD" evidence="8">
    <location>
        <begin position="78"/>
        <end position="109"/>
    </location>
</feature>
<dbReference type="CDD" id="cd00200">
    <property type="entry name" value="WD40"/>
    <property type="match status" value="1"/>
</dbReference>
<evidence type="ECO:0000256" key="3">
    <source>
        <dbReference type="ARBA" id="ARBA00008495"/>
    </source>
</evidence>
<dbReference type="InterPro" id="IPR015943">
    <property type="entry name" value="WD40/YVTN_repeat-like_dom_sf"/>
</dbReference>
<dbReference type="Pfam" id="PF09070">
    <property type="entry name" value="PFU"/>
    <property type="match status" value="1"/>
</dbReference>
<evidence type="ECO:0000256" key="4">
    <source>
        <dbReference type="ARBA" id="ARBA00022490"/>
    </source>
</evidence>
<dbReference type="PROSITE" id="PS50294">
    <property type="entry name" value="WD_REPEATS_REGION"/>
    <property type="match status" value="1"/>
</dbReference>
<keyword evidence="5 8" id="KW-0853">WD repeat</keyword>
<dbReference type="Proteomes" id="UP000670152">
    <property type="component" value="Unassembled WGS sequence"/>
</dbReference>
<dbReference type="SMART" id="SM00320">
    <property type="entry name" value="WD40"/>
    <property type="match status" value="7"/>
</dbReference>
<name>A0A836ES53_9HYME</name>
<dbReference type="FunFam" id="2.130.10.10:FF:000175">
    <property type="entry name" value="Phospholipase A-2-activating protein"/>
    <property type="match status" value="1"/>
</dbReference>
<sequence length="843" mass="92686">MCACVTRSCACHRGRSQRSGVDCELWSLVELSARRAAPTCSWFVLVCINSQNLLKLIPKKPTGTISMDKPPYKLSSVLLGHSADVRAVATFLDGTIVSVSRDKTARVWKSTGRNNEYEQIATLTGHSNFVNSVCVINPSERDPKGYIITGSNDNTICVYVANETVPAHTLTAHQNNVCNLKTGKKEGTFLSSSWDLTAKLWDVKDLSKPQVNLVGHTAAVWCVADLSSGSIISGSADKLIIVWSRDGSVQHKLAGHTDCVRDIIDIKEDEFLSCANDATIRHWNAKLGTCLGTYCGHENYIYSIVAIPNGTYVYSSGEDRTIRIWYNAELKQTIVLPTQSIWCIDLFSNGDIVAGSSDGAIRIFSSDPERYANRETLETFEKEVANTTLNAQQIIGDINIKDLPDSRVLLQPGQRDGQTKIVNEGDGVRAYSWSQSEQRWIKIGDVMGASGGTAATSGKQLYNGIEYDYVFSVDIQDGVPPLKLPYNKGQDPWHVAQKFLHDNNLSQLFLDQVANFIVKNSDPSPILNTGSQYVDPFTGGSRYVPGSGTSSNASSCAPDVSAQSSAFNSSNTSASPSYIPHSKYLKLEQANLSAILEKLYELNKQENILKISEEKLNAIEKFMNNQVSEEITASAISALKSSLDWPNHAVFPALDIARLAVLHKEINDQLCTEELLSIIRRHIKSDAALSNQMLTFRLIANMFQHEKGEKLCLDHKDEILTSLLDLQSLGNKNNQVAISTYILNLIVALNKYNDAPGRTRALNVLFSILPRLNEPEAMFRALVGLGTLLAATPDPSNRNELISAVRQSETALNVLRTLSESTTDLNMSNKVVNCSKQIIDLII</sequence>
<dbReference type="GO" id="GO:0043130">
    <property type="term" value="F:ubiquitin binding"/>
    <property type="evidence" value="ECO:0007669"/>
    <property type="project" value="TreeGrafter"/>
</dbReference>
<evidence type="ECO:0000256" key="6">
    <source>
        <dbReference type="ARBA" id="ARBA00022737"/>
    </source>
</evidence>
<feature type="repeat" description="WD" evidence="8">
    <location>
        <begin position="170"/>
        <end position="211"/>
    </location>
</feature>
<dbReference type="Gene3D" id="1.25.10.10">
    <property type="entry name" value="Leucine-rich Repeat Variant"/>
    <property type="match status" value="1"/>
</dbReference>
<keyword evidence="7" id="KW-0539">Nucleus</keyword>
<proteinExistence type="inferred from homology"/>
<feature type="non-terminal residue" evidence="11">
    <location>
        <position position="843"/>
    </location>
</feature>
<dbReference type="PANTHER" id="PTHR19849">
    <property type="entry name" value="PHOSPHOLIPASE A-2-ACTIVATING PROTEIN"/>
    <property type="match status" value="1"/>
</dbReference>
<dbReference type="SUPFAM" id="SSF50978">
    <property type="entry name" value="WD40 repeat-like"/>
    <property type="match status" value="1"/>
</dbReference>
<dbReference type="InterPro" id="IPR036322">
    <property type="entry name" value="WD40_repeat_dom_sf"/>
</dbReference>
<keyword evidence="12" id="KW-1185">Reference proteome</keyword>
<evidence type="ECO:0000313" key="12">
    <source>
        <dbReference type="Proteomes" id="UP000670152"/>
    </source>
</evidence>
<dbReference type="Gene3D" id="2.130.10.10">
    <property type="entry name" value="YVTN repeat-like/Quinoprotein amine dehydrogenase"/>
    <property type="match status" value="1"/>
</dbReference>
<dbReference type="InterPro" id="IPR001680">
    <property type="entry name" value="WD40_rpt"/>
</dbReference>
<evidence type="ECO:0000259" key="10">
    <source>
        <dbReference type="PROSITE" id="PS51396"/>
    </source>
</evidence>
<dbReference type="OrthoDB" id="10265988at2759"/>
<protein>
    <submittedName>
        <fullName evidence="11">PLAP protein</fullName>
    </submittedName>
</protein>
<comment type="caution">
    <text evidence="11">The sequence shown here is derived from an EMBL/GenBank/DDBJ whole genome shotgun (WGS) entry which is preliminary data.</text>
</comment>
<evidence type="ECO:0000256" key="5">
    <source>
        <dbReference type="ARBA" id="ARBA00022574"/>
    </source>
</evidence>
<feature type="repeat" description="WD" evidence="8">
    <location>
        <begin position="294"/>
        <end position="325"/>
    </location>
</feature>
<dbReference type="GO" id="GO:0043161">
    <property type="term" value="P:proteasome-mediated ubiquitin-dependent protein catabolic process"/>
    <property type="evidence" value="ECO:0007669"/>
    <property type="project" value="TreeGrafter"/>
</dbReference>
<feature type="domain" description="PUL" evidence="10">
    <location>
        <begin position="577"/>
        <end position="841"/>
    </location>
</feature>
<dbReference type="Gene3D" id="3.10.20.870">
    <property type="entry name" value="PFU (PLAA family ubiquitin binding), C-terminal domain"/>
    <property type="match status" value="1"/>
</dbReference>
<keyword evidence="4" id="KW-0963">Cytoplasm</keyword>
<dbReference type="PROSITE" id="PS50082">
    <property type="entry name" value="WD_REPEATS_2"/>
    <property type="match status" value="3"/>
</dbReference>
<keyword evidence="6" id="KW-0677">Repeat</keyword>
<evidence type="ECO:0000259" key="9">
    <source>
        <dbReference type="PROSITE" id="PS51394"/>
    </source>
</evidence>
<comment type="subcellular location">
    <subcellularLocation>
        <location evidence="2">Cytoplasm</location>
    </subcellularLocation>
    <subcellularLocation>
        <location evidence="1">Nucleus</location>
    </subcellularLocation>
</comment>
<dbReference type="GO" id="GO:0010992">
    <property type="term" value="P:ubiquitin recycling"/>
    <property type="evidence" value="ECO:0007669"/>
    <property type="project" value="TreeGrafter"/>
</dbReference>
<dbReference type="PROSITE" id="PS51396">
    <property type="entry name" value="PUL"/>
    <property type="match status" value="1"/>
</dbReference>
<evidence type="ECO:0000256" key="8">
    <source>
        <dbReference type="PROSITE-ProRule" id="PRU00221"/>
    </source>
</evidence>
<feature type="non-terminal residue" evidence="11">
    <location>
        <position position="1"/>
    </location>
</feature>